<dbReference type="PANTHER" id="PTHR37984:SF5">
    <property type="entry name" value="PROTEIN NYNRIN-LIKE"/>
    <property type="match status" value="1"/>
</dbReference>
<evidence type="ECO:0000313" key="2">
    <source>
        <dbReference type="EMBL" id="OWZ16353.1"/>
    </source>
</evidence>
<gene>
    <name evidence="2" type="ORF">PHMEG_0009873</name>
</gene>
<dbReference type="Gene3D" id="3.30.70.270">
    <property type="match status" value="2"/>
</dbReference>
<dbReference type="Pfam" id="PF00078">
    <property type="entry name" value="RVT_1"/>
    <property type="match status" value="1"/>
</dbReference>
<feature type="domain" description="Reverse transcriptase" evidence="1">
    <location>
        <begin position="170"/>
        <end position="313"/>
    </location>
</feature>
<keyword evidence="3" id="KW-1185">Reference proteome</keyword>
<dbReference type="AlphaFoldDB" id="A0A225WF46"/>
<comment type="caution">
    <text evidence="2">The sequence shown here is derived from an EMBL/GenBank/DDBJ whole genome shotgun (WGS) entry which is preliminary data.</text>
</comment>
<dbReference type="SUPFAM" id="SSF56672">
    <property type="entry name" value="DNA/RNA polymerases"/>
    <property type="match status" value="1"/>
</dbReference>
<dbReference type="InterPro" id="IPR050951">
    <property type="entry name" value="Retrovirus_Pol_polyprotein"/>
</dbReference>
<dbReference type="OrthoDB" id="115141at2759"/>
<dbReference type="EMBL" id="NBNE01000948">
    <property type="protein sequence ID" value="OWZ16353.1"/>
    <property type="molecule type" value="Genomic_DNA"/>
</dbReference>
<organism evidence="2 3">
    <name type="scientific">Phytophthora megakarya</name>
    <dbReference type="NCBI Taxonomy" id="4795"/>
    <lineage>
        <taxon>Eukaryota</taxon>
        <taxon>Sar</taxon>
        <taxon>Stramenopiles</taxon>
        <taxon>Oomycota</taxon>
        <taxon>Peronosporomycetes</taxon>
        <taxon>Peronosporales</taxon>
        <taxon>Peronosporaceae</taxon>
        <taxon>Phytophthora</taxon>
    </lineage>
</organism>
<dbReference type="InterPro" id="IPR043128">
    <property type="entry name" value="Rev_trsase/Diguanyl_cyclase"/>
</dbReference>
<dbReference type="CDD" id="cd01647">
    <property type="entry name" value="RT_LTR"/>
    <property type="match status" value="1"/>
</dbReference>
<reference evidence="3" key="1">
    <citation type="submission" date="2017-03" db="EMBL/GenBank/DDBJ databases">
        <title>Phytopthora megakarya and P. palmivora, two closely related causual agents of cacao black pod achieved similar genome size and gene model numbers by different mechanisms.</title>
        <authorList>
            <person name="Ali S."/>
            <person name="Shao J."/>
            <person name="Larry D.J."/>
            <person name="Kronmiller B."/>
            <person name="Shen D."/>
            <person name="Strem M.D."/>
            <person name="Melnick R.L."/>
            <person name="Guiltinan M.J."/>
            <person name="Tyler B.M."/>
            <person name="Meinhardt L.W."/>
            <person name="Bailey B.A."/>
        </authorList>
    </citation>
    <scope>NUCLEOTIDE SEQUENCE [LARGE SCALE GENOMIC DNA]</scope>
    <source>
        <strain evidence="3">zdho120</strain>
    </source>
</reference>
<dbReference type="Proteomes" id="UP000198211">
    <property type="component" value="Unassembled WGS sequence"/>
</dbReference>
<dbReference type="InterPro" id="IPR000477">
    <property type="entry name" value="RT_dom"/>
</dbReference>
<evidence type="ECO:0000259" key="1">
    <source>
        <dbReference type="Pfam" id="PF00078"/>
    </source>
</evidence>
<accession>A0A225WF46</accession>
<evidence type="ECO:0000313" key="3">
    <source>
        <dbReference type="Proteomes" id="UP000198211"/>
    </source>
</evidence>
<name>A0A225WF46_9STRA</name>
<dbReference type="PANTHER" id="PTHR37984">
    <property type="entry name" value="PROTEIN CBG26694"/>
    <property type="match status" value="1"/>
</dbReference>
<sequence length="460" mass="52623">MIVEGLPELYATILVARTLCTVQSGKRLVEFCNASTEDVVIRKGTTVVVATQVPDSAFKYEYNAPMSEATDEIINPATVVENDNFTFAPDSDTTLQEELEMDFDGFKWSTKQQKLLNDLLYHISMTPGRTYLLEFSIDTGNTSPIKQRPYRVSKAEGDGMERELQLVDTRKPDGGIRFCIDYRRRNAVTVQNGYPMPLIDDILDVLGNTKLFSTMDIPSGYWKVPMAADIVENTAFACKYGLYEWLVMTFGLCSTVPAFERLMENVLIDLKWRSCLVYFADCVVFSCYFPSHILRLRQVLGHFLDAGFKLKMKNVRHIVTLSGILPNPEKVKAVVNVKRPHGLHTVRAFLGLTNYFRRYIPGYAGISAPIERFNQKDTEFVWTDDCERRLIEPTILVYPDISKRFKLFVDSSKLAVGACLMQTITVVTEWQEFDLYTDHKALTWVFKENNRTSNAKRARW</sequence>
<protein>
    <recommendedName>
        <fullName evidence="1">Reverse transcriptase domain-containing protein</fullName>
    </recommendedName>
</protein>
<dbReference type="InterPro" id="IPR043502">
    <property type="entry name" value="DNA/RNA_pol_sf"/>
</dbReference>
<proteinExistence type="predicted"/>